<name>A0ABZ0PE15_9PROT</name>
<dbReference type="Proteomes" id="UP001305521">
    <property type="component" value="Chromosome"/>
</dbReference>
<organism evidence="1 2">
    <name type="scientific">Sediminicoccus rosea</name>
    <dbReference type="NCBI Taxonomy" id="1225128"/>
    <lineage>
        <taxon>Bacteria</taxon>
        <taxon>Pseudomonadati</taxon>
        <taxon>Pseudomonadota</taxon>
        <taxon>Alphaproteobacteria</taxon>
        <taxon>Acetobacterales</taxon>
        <taxon>Roseomonadaceae</taxon>
        <taxon>Sediminicoccus</taxon>
    </lineage>
</organism>
<reference evidence="1 2" key="1">
    <citation type="submission" date="2023-11" db="EMBL/GenBank/DDBJ databases">
        <title>Arctic aerobic anoxygenic photoheterotroph Sediminicoccus rosea KRV36 adapts its photosynthesis to long days of polar summer.</title>
        <authorList>
            <person name="Tomasch J."/>
            <person name="Kopejtka K."/>
            <person name="Bily T."/>
            <person name="Gardiner A.T."/>
            <person name="Gardian Z."/>
            <person name="Shivaramu S."/>
            <person name="Koblizek M."/>
            <person name="Engelhardt F."/>
            <person name="Kaftan D."/>
        </authorList>
    </citation>
    <scope>NUCLEOTIDE SEQUENCE [LARGE SCALE GENOMIC DNA]</scope>
    <source>
        <strain evidence="1 2">R-30</strain>
    </source>
</reference>
<dbReference type="RefSeq" id="WP_318647793.1">
    <property type="nucleotide sequence ID" value="NZ_CP137852.1"/>
</dbReference>
<protein>
    <submittedName>
        <fullName evidence="1">Amino acid synthesis family protein</fullName>
    </submittedName>
</protein>
<proteinExistence type="predicted"/>
<keyword evidence="2" id="KW-1185">Reference proteome</keyword>
<dbReference type="EMBL" id="CP137852">
    <property type="protein sequence ID" value="WPB83836.1"/>
    <property type="molecule type" value="Genomic_DNA"/>
</dbReference>
<dbReference type="InterPro" id="IPR035936">
    <property type="entry name" value="BB2672"/>
</dbReference>
<evidence type="ECO:0000313" key="2">
    <source>
        <dbReference type="Proteomes" id="UP001305521"/>
    </source>
</evidence>
<evidence type="ECO:0000313" key="1">
    <source>
        <dbReference type="EMBL" id="WPB83836.1"/>
    </source>
</evidence>
<sequence>MPEAAGMRLELRRSFVMVDQMEVPAGSPDPGPPLRRVAVTGVVVNPYAGQGFVADLSASISASEAVGRELSAMAVAAMGPHAVESYGKGAVVGLAGEQEHANAMLTTIFAEPLRAAVGGGLAWLPSFTKRGAPGTMIDVPLAHKDALYVRSHYDGMTLMLPDAPQADEVALIIVIANRGRIDARVGGLAAKDISRRDGLR</sequence>
<dbReference type="SUPFAM" id="SSF160519">
    <property type="entry name" value="BB2672-like"/>
    <property type="match status" value="1"/>
</dbReference>
<dbReference type="Gene3D" id="3.30.1330.110">
    <property type="entry name" value="BB2672"/>
    <property type="match status" value="1"/>
</dbReference>
<accession>A0ABZ0PE15</accession>
<gene>
    <name evidence="1" type="ORF">R9Z33_17180</name>
</gene>
<dbReference type="Pfam" id="PF06684">
    <property type="entry name" value="AA_synth"/>
    <property type="match status" value="1"/>
</dbReference>
<dbReference type="InterPro" id="IPR009569">
    <property type="entry name" value="AA_synth_put"/>
</dbReference>